<dbReference type="Gene3D" id="3.30.450.20">
    <property type="entry name" value="PAS domain"/>
    <property type="match status" value="1"/>
</dbReference>
<keyword evidence="7" id="KW-0472">Membrane</keyword>
<accession>A0A6N8FDV0</accession>
<evidence type="ECO:0000256" key="2">
    <source>
        <dbReference type="ARBA" id="ARBA00022475"/>
    </source>
</evidence>
<dbReference type="CDD" id="cd06225">
    <property type="entry name" value="HAMP"/>
    <property type="match status" value="1"/>
</dbReference>
<dbReference type="Proteomes" id="UP000439994">
    <property type="component" value="Unassembled WGS sequence"/>
</dbReference>
<evidence type="ECO:0000313" key="14">
    <source>
        <dbReference type="Proteomes" id="UP000439994"/>
    </source>
</evidence>
<keyword evidence="8 10" id="KW-0807">Transducer</keyword>
<comment type="caution">
    <text evidence="13">The sequence shown here is derived from an EMBL/GenBank/DDBJ whole genome shotgun (WGS) entry which is preliminary data.</text>
</comment>
<dbReference type="InterPro" id="IPR003660">
    <property type="entry name" value="HAMP_dom"/>
</dbReference>
<dbReference type="PANTHER" id="PTHR32089">
    <property type="entry name" value="METHYL-ACCEPTING CHEMOTAXIS PROTEIN MCPB"/>
    <property type="match status" value="1"/>
</dbReference>
<dbReference type="InterPro" id="IPR004089">
    <property type="entry name" value="MCPsignal_dom"/>
</dbReference>
<dbReference type="SMART" id="SM00283">
    <property type="entry name" value="MA"/>
    <property type="match status" value="1"/>
</dbReference>
<proteinExistence type="inferred from homology"/>
<evidence type="ECO:0000259" key="12">
    <source>
        <dbReference type="PROSITE" id="PS50885"/>
    </source>
</evidence>
<dbReference type="RefSeq" id="WP_155695692.1">
    <property type="nucleotide sequence ID" value="NZ_WOCD01000003.1"/>
</dbReference>
<dbReference type="OrthoDB" id="2489132at2"/>
<dbReference type="InterPro" id="IPR033479">
    <property type="entry name" value="dCache_1"/>
</dbReference>
<sequence length="625" mass="67560">MKLKRLLFFVLIAALVIPVTITTGFFAASTLTFLSNKVEETTLPTSLREVRNGVELDIQKTLLPSKSLAKNEYIKSWIKAGEPSSELTALTSHLNTLKSEYGAISAYFVSSKSKNYYTQDGVVRQVNSSSDPWFDAFLASKAPYEISIDVDKSSNKASAFINYEVIVNGNKMGLAGLGLSLDAMSQLIASYKVIETGIVYLVDREGVIQLHPDQSMRGKKVAIGSILNKASEISRDGEDKTMLAMELKSLDWYLVTEVPSEELYGPINQAIMTNIIIALVIILIGAVGVKFLSDLIFKPIDSITAAVTNLNSKGGDLTARLQIEEDNEIGDLAKQVDEFLEQLHVMFIQVSESANQLKAIAIDVFEQIELSQSYSTRQSDSTTSVAAAIEQMDSTVKEISFSAQGASEVANTTENNVLTSTQNLNKAMENMGKLDSVMSKSVGSVNQLSESIGSITNILDEIRGISEQTNLLALNAAIEAARAGEQGRGFAVVADEVRNLAQRTNESTAEISQLMSELIMQTSETVNDIQAGNQSAKATSEFLQSCVEGLTNISTEVGKLTEVNTHVASATRDQSAATGEISMNITVIAETADDTSTSMQRSYDLVTKLDGESKTLSGIIGKFTL</sequence>
<dbReference type="Pfam" id="PF00015">
    <property type="entry name" value="MCPsignal"/>
    <property type="match status" value="1"/>
</dbReference>
<name>A0A6N8FDV0_9GAMM</name>
<keyword evidence="14" id="KW-1185">Reference proteome</keyword>
<dbReference type="GO" id="GO:0006935">
    <property type="term" value="P:chemotaxis"/>
    <property type="evidence" value="ECO:0007669"/>
    <property type="project" value="UniProtKB-KW"/>
</dbReference>
<keyword evidence="5" id="KW-0812">Transmembrane</keyword>
<evidence type="ECO:0000256" key="1">
    <source>
        <dbReference type="ARBA" id="ARBA00004651"/>
    </source>
</evidence>
<dbReference type="PROSITE" id="PS50885">
    <property type="entry name" value="HAMP"/>
    <property type="match status" value="1"/>
</dbReference>
<evidence type="ECO:0000259" key="11">
    <source>
        <dbReference type="PROSITE" id="PS50111"/>
    </source>
</evidence>
<evidence type="ECO:0000256" key="4">
    <source>
        <dbReference type="ARBA" id="ARBA00022500"/>
    </source>
</evidence>
<gene>
    <name evidence="13" type="ORF">GNP35_08485</name>
</gene>
<dbReference type="GO" id="GO:0005886">
    <property type="term" value="C:plasma membrane"/>
    <property type="evidence" value="ECO:0007669"/>
    <property type="project" value="UniProtKB-SubCell"/>
</dbReference>
<keyword evidence="4" id="KW-0145">Chemotaxis</keyword>
<dbReference type="CDD" id="cd12912">
    <property type="entry name" value="PDC2_MCP_like"/>
    <property type="match status" value="1"/>
</dbReference>
<keyword evidence="6" id="KW-1133">Transmembrane helix</keyword>
<dbReference type="Pfam" id="PF02743">
    <property type="entry name" value="dCache_1"/>
    <property type="match status" value="1"/>
</dbReference>
<feature type="domain" description="Methyl-accepting transducer" evidence="11">
    <location>
        <begin position="353"/>
        <end position="589"/>
    </location>
</feature>
<feature type="domain" description="HAMP" evidence="12">
    <location>
        <begin position="294"/>
        <end position="348"/>
    </location>
</feature>
<evidence type="ECO:0000256" key="9">
    <source>
        <dbReference type="ARBA" id="ARBA00029447"/>
    </source>
</evidence>
<evidence type="ECO:0000256" key="7">
    <source>
        <dbReference type="ARBA" id="ARBA00023136"/>
    </source>
</evidence>
<dbReference type="PROSITE" id="PS50111">
    <property type="entry name" value="CHEMOTAXIS_TRANSDUC_2"/>
    <property type="match status" value="1"/>
</dbReference>
<keyword evidence="2" id="KW-1003">Cell membrane</keyword>
<keyword evidence="3" id="KW-0488">Methylation</keyword>
<dbReference type="AlphaFoldDB" id="A0A6N8FDV0"/>
<evidence type="ECO:0000313" key="13">
    <source>
        <dbReference type="EMBL" id="MUH72521.1"/>
    </source>
</evidence>
<dbReference type="PANTHER" id="PTHR32089:SF39">
    <property type="entry name" value="METHYL-ACCEPTING CHEMOTAXIS PROTEIN HLYB"/>
    <property type="match status" value="1"/>
</dbReference>
<protein>
    <submittedName>
        <fullName evidence="13">HAMP domain-containing protein</fullName>
    </submittedName>
</protein>
<evidence type="ECO:0000256" key="3">
    <source>
        <dbReference type="ARBA" id="ARBA00022481"/>
    </source>
</evidence>
<evidence type="ECO:0000256" key="6">
    <source>
        <dbReference type="ARBA" id="ARBA00022989"/>
    </source>
</evidence>
<reference evidence="13 14" key="1">
    <citation type="submission" date="2019-11" db="EMBL/GenBank/DDBJ databases">
        <title>P. haliotis isolates from Z. marina roots.</title>
        <authorList>
            <person name="Cohen M."/>
            <person name="Jospin G."/>
            <person name="Eisen J.A."/>
            <person name="Coil D.A."/>
        </authorList>
    </citation>
    <scope>NUCLEOTIDE SEQUENCE [LARGE SCALE GENOMIC DNA]</scope>
    <source>
        <strain evidence="13 14">UCD-MCMsp1aY</strain>
    </source>
</reference>
<evidence type="ECO:0000256" key="5">
    <source>
        <dbReference type="ARBA" id="ARBA00022692"/>
    </source>
</evidence>
<evidence type="ECO:0000256" key="8">
    <source>
        <dbReference type="ARBA" id="ARBA00023224"/>
    </source>
</evidence>
<comment type="subcellular location">
    <subcellularLocation>
        <location evidence="1">Cell membrane</location>
        <topology evidence="1">Multi-pass membrane protein</topology>
    </subcellularLocation>
</comment>
<dbReference type="Gene3D" id="1.10.287.950">
    <property type="entry name" value="Methyl-accepting chemotaxis protein"/>
    <property type="match status" value="1"/>
</dbReference>
<evidence type="ECO:0000256" key="10">
    <source>
        <dbReference type="PROSITE-ProRule" id="PRU00284"/>
    </source>
</evidence>
<dbReference type="CDD" id="cd11386">
    <property type="entry name" value="MCP_signal"/>
    <property type="match status" value="1"/>
</dbReference>
<dbReference type="EMBL" id="WOCD01000003">
    <property type="protein sequence ID" value="MUH72521.1"/>
    <property type="molecule type" value="Genomic_DNA"/>
</dbReference>
<dbReference type="Pfam" id="PF00672">
    <property type="entry name" value="HAMP"/>
    <property type="match status" value="1"/>
</dbReference>
<dbReference type="FunFam" id="1.10.287.950:FF:000001">
    <property type="entry name" value="Methyl-accepting chemotaxis sensory transducer"/>
    <property type="match status" value="1"/>
</dbReference>
<dbReference type="SUPFAM" id="SSF58104">
    <property type="entry name" value="Methyl-accepting chemotaxis protein (MCP) signaling domain"/>
    <property type="match status" value="1"/>
</dbReference>
<dbReference type="GO" id="GO:0007165">
    <property type="term" value="P:signal transduction"/>
    <property type="evidence" value="ECO:0007669"/>
    <property type="project" value="UniProtKB-KW"/>
</dbReference>
<dbReference type="SMART" id="SM00304">
    <property type="entry name" value="HAMP"/>
    <property type="match status" value="1"/>
</dbReference>
<organism evidence="13 14">
    <name type="scientific">Psychrosphaera haliotis</name>
    <dbReference type="NCBI Taxonomy" id="555083"/>
    <lineage>
        <taxon>Bacteria</taxon>
        <taxon>Pseudomonadati</taxon>
        <taxon>Pseudomonadota</taxon>
        <taxon>Gammaproteobacteria</taxon>
        <taxon>Alteromonadales</taxon>
        <taxon>Pseudoalteromonadaceae</taxon>
        <taxon>Psychrosphaera</taxon>
    </lineage>
</organism>
<comment type="similarity">
    <text evidence="9">Belongs to the methyl-accepting chemotaxis (MCP) protein family.</text>
</comment>